<gene>
    <name evidence="7" type="ORF">WJ33_08810</name>
</gene>
<feature type="binding site" evidence="4">
    <location>
        <position position="178"/>
    </location>
    <ligand>
        <name>Fe cation</name>
        <dbReference type="ChEBI" id="CHEBI:24875"/>
        <label>1</label>
    </ligand>
</feature>
<name>A0A103QNP9_9BURK</name>
<dbReference type="AlphaFoldDB" id="A0A103QNP9"/>
<dbReference type="OrthoDB" id="9766544at2"/>
<dbReference type="GO" id="GO:0009263">
    <property type="term" value="P:deoxyribonucleotide biosynthetic process"/>
    <property type="evidence" value="ECO:0007669"/>
    <property type="project" value="UniProtKB-KW"/>
</dbReference>
<dbReference type="NCBIfam" id="NF007186">
    <property type="entry name" value="PRK09614.1-5"/>
    <property type="match status" value="1"/>
</dbReference>
<keyword evidence="2" id="KW-0560">Oxidoreductase</keyword>
<feature type="region of interest" description="Disordered" evidence="5">
    <location>
        <begin position="1"/>
        <end position="22"/>
    </location>
</feature>
<feature type="binding site" evidence="4">
    <location>
        <position position="282"/>
    </location>
    <ligand>
        <name>Fe cation</name>
        <dbReference type="ChEBI" id="CHEBI:24875"/>
        <label>2</label>
    </ligand>
</feature>
<keyword evidence="6" id="KW-0812">Transmembrane</keyword>
<dbReference type="PANTHER" id="PTHR23409">
    <property type="entry name" value="RIBONUCLEOSIDE-DIPHOSPHATE REDUCTASE SMALL CHAIN"/>
    <property type="match status" value="1"/>
</dbReference>
<feature type="transmembrane region" description="Helical" evidence="6">
    <location>
        <begin position="240"/>
        <end position="262"/>
    </location>
</feature>
<keyword evidence="2" id="KW-0215">Deoxyribonucleotide synthesis</keyword>
<dbReference type="EC" id="1.17.4.1" evidence="2"/>
<dbReference type="PIRSF" id="PIRSF000355">
    <property type="entry name" value="NrdB"/>
    <property type="match status" value="1"/>
</dbReference>
<sequence>MLNWDDEKTAVTPASGAQQNAMRTPAGMAVGMQAAAPAAQQARDIFEGDLAVAPHASTAPAAGSEARVNVADKRIINGQTDVNQLVPFKYKWAWEKYLAGCANHWMPQEINMSRDIALWKDPNGLTEDERRIVKRNLGFFVTADSLAANNIVLGTYRHITAPECRQFLLRQAFEEAIHTHAYQYIVESLGLDEGEIFNAYHEVASIRAKDGFLIPFIHTLTDPAFKTGTLEADQKLLKSLIVFACIMEGLFFYVGFTQILALGRQNKMTGAAEQYQYILRDESMHCNFGIDLINQIKLENPHLWTAEFRAEIRELFKQAVDLEYRYAEDTMPRGVLGLNASMFKSYLRFICNRRCQQIGLDPLYPNEENPFPWMSEMIDLKKERNFFETRVIEYQTGGALSWE</sequence>
<keyword evidence="6" id="KW-1133">Transmembrane helix</keyword>
<comment type="caution">
    <text evidence="7">The sequence shown here is derived from an EMBL/GenBank/DDBJ whole genome shotgun (WGS) entry which is preliminary data.</text>
</comment>
<protein>
    <recommendedName>
        <fullName evidence="2">Ribonucleoside-diphosphate reductase subunit beta</fullName>
        <ecNumber evidence="2">1.17.4.1</ecNumber>
    </recommendedName>
</protein>
<evidence type="ECO:0000313" key="8">
    <source>
        <dbReference type="Proteomes" id="UP000064029"/>
    </source>
</evidence>
<dbReference type="Pfam" id="PF00268">
    <property type="entry name" value="Ribonuc_red_sm"/>
    <property type="match status" value="1"/>
</dbReference>
<dbReference type="EMBL" id="LOXM01000283">
    <property type="protein sequence ID" value="KVG52777.1"/>
    <property type="molecule type" value="Genomic_DNA"/>
</dbReference>
<comment type="similarity">
    <text evidence="1 2">Belongs to the ribonucleoside diphosphate reductase small chain family.</text>
</comment>
<proteinExistence type="inferred from homology"/>
<evidence type="ECO:0000256" key="3">
    <source>
        <dbReference type="PIRSR" id="PIRSR000355-1"/>
    </source>
</evidence>
<evidence type="ECO:0000256" key="4">
    <source>
        <dbReference type="PIRSR" id="PIRSR000355-2"/>
    </source>
</evidence>
<feature type="binding site" evidence="4">
    <location>
        <position position="248"/>
    </location>
    <ligand>
        <name>Fe cation</name>
        <dbReference type="ChEBI" id="CHEBI:24875"/>
        <label>2</label>
    </ligand>
</feature>
<accession>A0A103QNP9</accession>
<keyword evidence="2 4" id="KW-0408">Iron</keyword>
<dbReference type="InterPro" id="IPR012348">
    <property type="entry name" value="RNR-like"/>
</dbReference>
<evidence type="ECO:0000313" key="7">
    <source>
        <dbReference type="EMBL" id="KVG52777.1"/>
    </source>
</evidence>
<dbReference type="Gene3D" id="1.10.620.20">
    <property type="entry name" value="Ribonucleotide Reductase, subunit A"/>
    <property type="match status" value="1"/>
</dbReference>
<dbReference type="UniPathway" id="UPA00326"/>
<keyword evidence="2 4" id="KW-0479">Metal-binding</keyword>
<dbReference type="GO" id="GO:0046872">
    <property type="term" value="F:metal ion binding"/>
    <property type="evidence" value="ECO:0007669"/>
    <property type="project" value="UniProtKB-KW"/>
</dbReference>
<evidence type="ECO:0000256" key="2">
    <source>
        <dbReference type="PIRNR" id="PIRNR000355"/>
    </source>
</evidence>
<feature type="binding site" evidence="4">
    <location>
        <position position="285"/>
    </location>
    <ligand>
        <name>Fe cation</name>
        <dbReference type="ChEBI" id="CHEBI:24875"/>
        <label>2</label>
    </ligand>
</feature>
<dbReference type="GO" id="GO:0004748">
    <property type="term" value="F:ribonucleoside-diphosphate reductase activity, thioredoxin disulfide as acceptor"/>
    <property type="evidence" value="ECO:0007669"/>
    <property type="project" value="UniProtKB-EC"/>
</dbReference>
<evidence type="ECO:0000256" key="1">
    <source>
        <dbReference type="ARBA" id="ARBA00009303"/>
    </source>
</evidence>
<feature type="binding site" evidence="4">
    <location>
        <position position="144"/>
    </location>
    <ligand>
        <name>Fe cation</name>
        <dbReference type="ChEBI" id="CHEBI:24875"/>
        <label>1</label>
    </ligand>
</feature>
<organism evidence="7 8">
    <name type="scientific">Burkholderia ubonensis</name>
    <dbReference type="NCBI Taxonomy" id="101571"/>
    <lineage>
        <taxon>Bacteria</taxon>
        <taxon>Pseudomonadati</taxon>
        <taxon>Pseudomonadota</taxon>
        <taxon>Betaproteobacteria</taxon>
        <taxon>Burkholderiales</taxon>
        <taxon>Burkholderiaceae</taxon>
        <taxon>Burkholderia</taxon>
        <taxon>Burkholderia cepacia complex</taxon>
    </lineage>
</organism>
<comment type="function">
    <text evidence="2">Provides the precursors necessary for DNA synthesis. Catalyzes the biosynthesis of deoxyribonucleotides from the corresponding ribonucleotides.</text>
</comment>
<dbReference type="InterPro" id="IPR000358">
    <property type="entry name" value="RNR_small_fam"/>
</dbReference>
<feature type="active site" evidence="3">
    <location>
        <position position="182"/>
    </location>
</feature>
<dbReference type="CDD" id="cd01049">
    <property type="entry name" value="RNRR2"/>
    <property type="match status" value="1"/>
</dbReference>
<comment type="cofactor">
    <cofactor evidence="2 4">
        <name>Fe cation</name>
        <dbReference type="ChEBI" id="CHEBI:24875"/>
    </cofactor>
    <text evidence="2 4">Binds 2 iron ions per subunit.</text>
</comment>
<dbReference type="InterPro" id="IPR033909">
    <property type="entry name" value="RNR_small"/>
</dbReference>
<dbReference type="NCBIfam" id="NF005550">
    <property type="entry name" value="PRK07209.1"/>
    <property type="match status" value="1"/>
</dbReference>
<feature type="binding site" evidence="4">
    <location>
        <position position="175"/>
    </location>
    <ligand>
        <name>Fe cation</name>
        <dbReference type="ChEBI" id="CHEBI:24875"/>
        <label>1</label>
    </ligand>
</feature>
<comment type="catalytic activity">
    <reaction evidence="2">
        <text>a 2'-deoxyribonucleoside 5'-diphosphate + [thioredoxin]-disulfide + H2O = a ribonucleoside 5'-diphosphate + [thioredoxin]-dithiol</text>
        <dbReference type="Rhea" id="RHEA:23252"/>
        <dbReference type="Rhea" id="RHEA-COMP:10698"/>
        <dbReference type="Rhea" id="RHEA-COMP:10700"/>
        <dbReference type="ChEBI" id="CHEBI:15377"/>
        <dbReference type="ChEBI" id="CHEBI:29950"/>
        <dbReference type="ChEBI" id="CHEBI:50058"/>
        <dbReference type="ChEBI" id="CHEBI:57930"/>
        <dbReference type="ChEBI" id="CHEBI:73316"/>
        <dbReference type="EC" id="1.17.4.1"/>
    </reaction>
</comment>
<reference evidence="7 8" key="1">
    <citation type="submission" date="2015-11" db="EMBL/GenBank/DDBJ databases">
        <title>Expanding the genomic diversity of Burkholderia species for the development of highly accurate diagnostics.</title>
        <authorList>
            <person name="Sahl J."/>
            <person name="Keim P."/>
            <person name="Wagner D."/>
        </authorList>
    </citation>
    <scope>NUCLEOTIDE SEQUENCE [LARGE SCALE GENOMIC DNA]</scope>
    <source>
        <strain evidence="7 8">MSMB2036</strain>
    </source>
</reference>
<feature type="binding site" evidence="4">
    <location>
        <position position="175"/>
    </location>
    <ligand>
        <name>Fe cation</name>
        <dbReference type="ChEBI" id="CHEBI:24875"/>
        <label>2</label>
    </ligand>
</feature>
<dbReference type="Proteomes" id="UP000064029">
    <property type="component" value="Unassembled WGS sequence"/>
</dbReference>
<keyword evidence="6" id="KW-0472">Membrane</keyword>
<evidence type="ECO:0000256" key="6">
    <source>
        <dbReference type="SAM" id="Phobius"/>
    </source>
</evidence>
<dbReference type="PANTHER" id="PTHR23409:SF18">
    <property type="entry name" value="RIBONUCLEOSIDE-DIPHOSPHATE REDUCTASE SUBUNIT M2"/>
    <property type="match status" value="1"/>
</dbReference>
<dbReference type="RefSeq" id="WP_059760501.1">
    <property type="nucleotide sequence ID" value="NZ_CP013414.1"/>
</dbReference>
<evidence type="ECO:0000256" key="5">
    <source>
        <dbReference type="SAM" id="MobiDB-lite"/>
    </source>
</evidence>
<dbReference type="InterPro" id="IPR009078">
    <property type="entry name" value="Ferritin-like_SF"/>
</dbReference>
<dbReference type="SUPFAM" id="SSF47240">
    <property type="entry name" value="Ferritin-like"/>
    <property type="match status" value="1"/>
</dbReference>